<dbReference type="AlphaFoldDB" id="A0A9X6SSL1"/>
<evidence type="ECO:0000313" key="2">
    <source>
        <dbReference type="Proteomes" id="UP000219922"/>
    </source>
</evidence>
<dbReference type="Proteomes" id="UP000219922">
    <property type="component" value="Unassembled WGS sequence"/>
</dbReference>
<proteinExistence type="predicted"/>
<dbReference type="EMBL" id="NVMX01000264">
    <property type="protein sequence ID" value="PDZ94088.1"/>
    <property type="molecule type" value="Genomic_DNA"/>
</dbReference>
<evidence type="ECO:0000313" key="1">
    <source>
        <dbReference type="EMBL" id="PDZ94088.1"/>
    </source>
</evidence>
<gene>
    <name evidence="1" type="ORF">CON36_35600</name>
</gene>
<protein>
    <submittedName>
        <fullName evidence="1">Uncharacterized protein</fullName>
    </submittedName>
</protein>
<organism evidence="1 2">
    <name type="scientific">Bacillus cereus</name>
    <dbReference type="NCBI Taxonomy" id="1396"/>
    <lineage>
        <taxon>Bacteria</taxon>
        <taxon>Bacillati</taxon>
        <taxon>Bacillota</taxon>
        <taxon>Bacilli</taxon>
        <taxon>Bacillales</taxon>
        <taxon>Bacillaceae</taxon>
        <taxon>Bacillus</taxon>
        <taxon>Bacillus cereus group</taxon>
    </lineage>
</organism>
<sequence length="117" mass="13317">MKKIQGRYVSGDGKEAQYGEWTVEEIANFVKDNHFAHLRLSGYHINDKNHYASASALTMFPGETIPTQEEDKILIPTCFRRFKLGYMFSEGNPDDLIPVTCIVNANDEQLFVTISKN</sequence>
<comment type="caution">
    <text evidence="1">The sequence shown here is derived from an EMBL/GenBank/DDBJ whole genome shotgun (WGS) entry which is preliminary data.</text>
</comment>
<name>A0A9X6SSL1_BACCE</name>
<accession>A0A9X6SSL1</accession>
<dbReference type="RefSeq" id="WP_098007309.1">
    <property type="nucleotide sequence ID" value="NZ_NVMX01000264.1"/>
</dbReference>
<reference evidence="1 2" key="1">
    <citation type="submission" date="2017-09" db="EMBL/GenBank/DDBJ databases">
        <title>Large-scale bioinformatics analysis of Bacillus genomes uncovers conserved roles of natural products in bacterial physiology.</title>
        <authorList>
            <consortium name="Agbiome Team Llc"/>
            <person name="Bleich R.M."/>
            <person name="Grubbs K.J."/>
            <person name="Santa Maria K.C."/>
            <person name="Allen S.E."/>
            <person name="Farag S."/>
            <person name="Shank E.A."/>
            <person name="Bowers A."/>
        </authorList>
    </citation>
    <scope>NUCLEOTIDE SEQUENCE [LARGE SCALE GENOMIC DNA]</scope>
    <source>
        <strain evidence="1 2">AFS092789</strain>
    </source>
</reference>